<reference evidence="5 6" key="1">
    <citation type="journal article" date="2018" name="Mol. Biol. Evol.">
        <title>Broad Genomic Sampling Reveals a Smut Pathogenic Ancestry of the Fungal Clade Ustilaginomycotina.</title>
        <authorList>
            <person name="Kijpornyongpan T."/>
            <person name="Mondo S.J."/>
            <person name="Barry K."/>
            <person name="Sandor L."/>
            <person name="Lee J."/>
            <person name="Lipzen A."/>
            <person name="Pangilinan J."/>
            <person name="LaButti K."/>
            <person name="Hainaut M."/>
            <person name="Henrissat B."/>
            <person name="Grigoriev I.V."/>
            <person name="Spatafora J.W."/>
            <person name="Aime M.C."/>
        </authorList>
    </citation>
    <scope>NUCLEOTIDE SEQUENCE [LARGE SCALE GENOMIC DNA]</scope>
    <source>
        <strain evidence="5 6">MCA 4718</strain>
    </source>
</reference>
<gene>
    <name evidence="5" type="ORF">BCV69DRAFT_310764</name>
</gene>
<evidence type="ECO:0000256" key="2">
    <source>
        <dbReference type="ARBA" id="ARBA00023242"/>
    </source>
</evidence>
<dbReference type="GeneID" id="37016548"/>
<dbReference type="PANTHER" id="PTHR13495:SF0">
    <property type="entry name" value="PSME3-INTERACTING PROTEIN"/>
    <property type="match status" value="1"/>
</dbReference>
<feature type="compositionally biased region" description="Basic and acidic residues" evidence="3">
    <location>
        <begin position="76"/>
        <end position="85"/>
    </location>
</feature>
<feature type="domain" description="FAM192A/Fyv6 N-terminal" evidence="4">
    <location>
        <begin position="17"/>
        <end position="128"/>
    </location>
</feature>
<dbReference type="GO" id="GO:0005634">
    <property type="term" value="C:nucleus"/>
    <property type="evidence" value="ECO:0007669"/>
    <property type="project" value="UniProtKB-SubCell"/>
</dbReference>
<dbReference type="InterPro" id="IPR039845">
    <property type="entry name" value="FAM192A"/>
</dbReference>
<proteinExistence type="predicted"/>
<dbReference type="RefSeq" id="XP_025350454.1">
    <property type="nucleotide sequence ID" value="XM_025494814.1"/>
</dbReference>
<protein>
    <recommendedName>
        <fullName evidence="4">FAM192A/Fyv6 N-terminal domain-containing protein</fullName>
    </recommendedName>
</protein>
<accession>A0A316UEH3</accession>
<dbReference type="EMBL" id="KZ819322">
    <property type="protein sequence ID" value="PWN23294.1"/>
    <property type="molecule type" value="Genomic_DNA"/>
</dbReference>
<dbReference type="InterPro" id="IPR019331">
    <property type="entry name" value="FAM192A/Fyv6_N"/>
</dbReference>
<dbReference type="OrthoDB" id="75720at2759"/>
<keyword evidence="2" id="KW-0539">Nucleus</keyword>
<dbReference type="Proteomes" id="UP000245942">
    <property type="component" value="Unassembled WGS sequence"/>
</dbReference>
<evidence type="ECO:0000259" key="4">
    <source>
        <dbReference type="Pfam" id="PF10187"/>
    </source>
</evidence>
<feature type="region of interest" description="Disordered" evidence="3">
    <location>
        <begin position="16"/>
        <end position="229"/>
    </location>
</feature>
<organism evidence="5 6">
    <name type="scientific">Pseudomicrostroma glucosiphilum</name>
    <dbReference type="NCBI Taxonomy" id="1684307"/>
    <lineage>
        <taxon>Eukaryota</taxon>
        <taxon>Fungi</taxon>
        <taxon>Dikarya</taxon>
        <taxon>Basidiomycota</taxon>
        <taxon>Ustilaginomycotina</taxon>
        <taxon>Exobasidiomycetes</taxon>
        <taxon>Microstromatales</taxon>
        <taxon>Microstromatales incertae sedis</taxon>
        <taxon>Pseudomicrostroma</taxon>
    </lineage>
</organism>
<feature type="compositionally biased region" description="Basic and acidic residues" evidence="3">
    <location>
        <begin position="104"/>
        <end position="126"/>
    </location>
</feature>
<evidence type="ECO:0000256" key="3">
    <source>
        <dbReference type="SAM" id="MobiDB-lite"/>
    </source>
</evidence>
<feature type="compositionally biased region" description="Low complexity" evidence="3">
    <location>
        <begin position="158"/>
        <end position="188"/>
    </location>
</feature>
<feature type="compositionally biased region" description="Basic and acidic residues" evidence="3">
    <location>
        <begin position="56"/>
        <end position="67"/>
    </location>
</feature>
<evidence type="ECO:0000313" key="5">
    <source>
        <dbReference type="EMBL" id="PWN23294.1"/>
    </source>
</evidence>
<comment type="subcellular location">
    <subcellularLocation>
        <location evidence="1">Nucleus</location>
    </subcellularLocation>
</comment>
<name>A0A316UEH3_9BASI</name>
<dbReference type="PANTHER" id="PTHR13495">
    <property type="entry name" value="NEFA-INTERACTING NUCLEAR PROTEIN NIP30"/>
    <property type="match status" value="1"/>
</dbReference>
<dbReference type="AlphaFoldDB" id="A0A316UEH3"/>
<evidence type="ECO:0000256" key="1">
    <source>
        <dbReference type="ARBA" id="ARBA00004123"/>
    </source>
</evidence>
<keyword evidence="6" id="KW-1185">Reference proteome</keyword>
<dbReference type="Pfam" id="PF10187">
    <property type="entry name" value="FAM192A_Fyv6_N"/>
    <property type="match status" value="1"/>
</dbReference>
<dbReference type="STRING" id="1684307.A0A316UEH3"/>
<evidence type="ECO:0000313" key="6">
    <source>
        <dbReference type="Proteomes" id="UP000245942"/>
    </source>
</evidence>
<feature type="compositionally biased region" description="Basic and acidic residues" evidence="3">
    <location>
        <begin position="209"/>
        <end position="229"/>
    </location>
</feature>
<feature type="compositionally biased region" description="Basic and acidic residues" evidence="3">
    <location>
        <begin position="25"/>
        <end position="38"/>
    </location>
</feature>
<sequence>MSNPFNVAKEGSVASRFVSSTELSEAQKKREQSLKEAYARIGQSPPPSSSGGVGEGAKEEYDPRSLFERLQAQKNSKQEKFDETWKLSNQFRGIDEGESDFLAEVERERRDAERRKRDEERRELEAFRMAALNKETSPPPPSSLLPKALSNSPPPAASSPAPTTSNGKAASPGAAAAAVKSSASPVNATSSAAKAKRKRDGGGLLGIKRKTDVKKSKTGEGEKQNDKAK</sequence>